<dbReference type="RefSeq" id="WP_132794534.1">
    <property type="nucleotide sequence ID" value="NZ_SLXM01000004.1"/>
</dbReference>
<gene>
    <name evidence="1" type="ORF">EV195_104183</name>
</gene>
<protein>
    <submittedName>
        <fullName evidence="1">Uncharacterized protein</fullName>
    </submittedName>
</protein>
<evidence type="ECO:0000313" key="1">
    <source>
        <dbReference type="EMBL" id="TCP25150.1"/>
    </source>
</evidence>
<dbReference type="OrthoDB" id="954422at2"/>
<proteinExistence type="predicted"/>
<reference evidence="1 2" key="1">
    <citation type="submission" date="2019-03" db="EMBL/GenBank/DDBJ databases">
        <title>Genomic Encyclopedia of Type Strains, Phase IV (KMG-IV): sequencing the most valuable type-strain genomes for metagenomic binning, comparative biology and taxonomic classification.</title>
        <authorList>
            <person name="Goeker M."/>
        </authorList>
    </citation>
    <scope>NUCLEOTIDE SEQUENCE [LARGE SCALE GENOMIC DNA]</scope>
    <source>
        <strain evidence="1 2">DSM 14836</strain>
    </source>
</reference>
<accession>A0A4R2NT95</accession>
<dbReference type="EMBL" id="SLXM01000004">
    <property type="protein sequence ID" value="TCP25150.1"/>
    <property type="molecule type" value="Genomic_DNA"/>
</dbReference>
<sequence>MPQYVDCYFLMDSRDKNIVKNFVEHISNETEITCDDFLVANGKLIIEDVFILMKYLEQNENEVQYLYWRNKNEKSPYKYIMAFYTDDGKIIFGVSMEGNSPLDSTLERLSLRIKSYLKSSIGCMTVEEMPPANSSEFLEFCKQRYTLR</sequence>
<organism evidence="1 2">
    <name type="scientific">Tenacibaculum skagerrakense</name>
    <dbReference type="NCBI Taxonomy" id="186571"/>
    <lineage>
        <taxon>Bacteria</taxon>
        <taxon>Pseudomonadati</taxon>
        <taxon>Bacteroidota</taxon>
        <taxon>Flavobacteriia</taxon>
        <taxon>Flavobacteriales</taxon>
        <taxon>Flavobacteriaceae</taxon>
        <taxon>Tenacibaculum</taxon>
    </lineage>
</organism>
<comment type="caution">
    <text evidence="1">The sequence shown here is derived from an EMBL/GenBank/DDBJ whole genome shotgun (WGS) entry which is preliminary data.</text>
</comment>
<keyword evidence="2" id="KW-1185">Reference proteome</keyword>
<evidence type="ECO:0000313" key="2">
    <source>
        <dbReference type="Proteomes" id="UP000294564"/>
    </source>
</evidence>
<name>A0A4R2NT95_9FLAO</name>
<dbReference type="Proteomes" id="UP000294564">
    <property type="component" value="Unassembled WGS sequence"/>
</dbReference>
<dbReference type="AlphaFoldDB" id="A0A4R2NT95"/>